<dbReference type="InterPro" id="IPR039697">
    <property type="entry name" value="Alcohol_dehydrogenase_Fe"/>
</dbReference>
<keyword evidence="3" id="KW-0560">Oxidoreductase</keyword>
<dbReference type="InterPro" id="IPR056798">
    <property type="entry name" value="ADH_Fe_C"/>
</dbReference>
<reference evidence="6 7" key="1">
    <citation type="submission" date="2018-10" db="EMBL/GenBank/DDBJ databases">
        <authorList>
            <person name="Chen W.-M."/>
        </authorList>
    </citation>
    <scope>NUCLEOTIDE SEQUENCE [LARGE SCALE GENOMIC DNA]</scope>
    <source>
        <strain evidence="6 7">THS-13</strain>
    </source>
</reference>
<sequence length="406" mass="43542">MIPFSLKVLVYKIFQFLLKWSTKLLTFRTPELFSGPGSSLQLCEHIAKTGVKSLLIVTDAMLVKIGLLKPMEEKLRQLGIQYVVYDGVLPNPTIEQIETGLAMLKKEGCTAILAIGGGSSIDAAKVIAARARNPHKIVHMAGLMRVLFKPMPLYAVPTTAGTGSEVTIAAVVSDPSTTRKFAIMDPKLVPIGACLDGALMTGLPAPITAATGMDALTHAVEAYISRNHTPATDAEALEATRLIMQNLPEAVHNGSNVEARQNMALASFKAGVAFTTAGVGYVHAIAHNFGAYYHLPHGLANAIVLPRVLDFSKPDCTPRLAKLAEVSGLKQGGESEVQLADKFIAHVRKLNADFGIPTQVDKLKASDIPAITDKALAEAHWTYAVPRYMDKPECENFLRGMLPAAA</sequence>
<dbReference type="GO" id="GO:0046872">
    <property type="term" value="F:metal ion binding"/>
    <property type="evidence" value="ECO:0007669"/>
    <property type="project" value="InterPro"/>
</dbReference>
<dbReference type="InParanoid" id="A0A3N0V1H6"/>
<dbReference type="FunCoup" id="A0A3N0V1H6">
    <property type="interactions" value="493"/>
</dbReference>
<dbReference type="PANTHER" id="PTHR11496">
    <property type="entry name" value="ALCOHOL DEHYDROGENASE"/>
    <property type="match status" value="1"/>
</dbReference>
<dbReference type="Proteomes" id="UP000282106">
    <property type="component" value="Unassembled WGS sequence"/>
</dbReference>
<comment type="caution">
    <text evidence="6">The sequence shown here is derived from an EMBL/GenBank/DDBJ whole genome shotgun (WGS) entry which is preliminary data.</text>
</comment>
<dbReference type="FunFam" id="1.20.1090.10:FF:000001">
    <property type="entry name" value="Aldehyde-alcohol dehydrogenase"/>
    <property type="match status" value="1"/>
</dbReference>
<name>A0A3N0V1H6_9GAMM</name>
<keyword evidence="7" id="KW-1185">Reference proteome</keyword>
<gene>
    <name evidence="6" type="ORF">ED208_15615</name>
</gene>
<evidence type="ECO:0000256" key="3">
    <source>
        <dbReference type="ARBA" id="ARBA00023002"/>
    </source>
</evidence>
<dbReference type="InterPro" id="IPR001670">
    <property type="entry name" value="ADH_Fe/GldA"/>
</dbReference>
<comment type="cofactor">
    <cofactor evidence="1">
        <name>Fe cation</name>
        <dbReference type="ChEBI" id="CHEBI:24875"/>
    </cofactor>
</comment>
<dbReference type="EMBL" id="RJVO01000009">
    <property type="protein sequence ID" value="ROH86462.1"/>
    <property type="molecule type" value="Genomic_DNA"/>
</dbReference>
<dbReference type="Gene3D" id="1.20.1090.10">
    <property type="entry name" value="Dehydroquinate synthase-like - alpha domain"/>
    <property type="match status" value="1"/>
</dbReference>
<evidence type="ECO:0000259" key="5">
    <source>
        <dbReference type="Pfam" id="PF25137"/>
    </source>
</evidence>
<evidence type="ECO:0000259" key="4">
    <source>
        <dbReference type="Pfam" id="PF00465"/>
    </source>
</evidence>
<evidence type="ECO:0000256" key="2">
    <source>
        <dbReference type="ARBA" id="ARBA00007358"/>
    </source>
</evidence>
<dbReference type="AlphaFoldDB" id="A0A3N0V1H6"/>
<dbReference type="Gene3D" id="3.40.50.1970">
    <property type="match status" value="1"/>
</dbReference>
<dbReference type="RefSeq" id="WP_123212857.1">
    <property type="nucleotide sequence ID" value="NZ_RJVO01000009.1"/>
</dbReference>
<evidence type="ECO:0000313" key="6">
    <source>
        <dbReference type="EMBL" id="ROH86462.1"/>
    </source>
</evidence>
<protein>
    <submittedName>
        <fullName evidence="6">Iron-containing alcohol dehydrogenase</fullName>
    </submittedName>
</protein>
<organism evidence="6 7">
    <name type="scientific">Stagnimonas aquatica</name>
    <dbReference type="NCBI Taxonomy" id="2689987"/>
    <lineage>
        <taxon>Bacteria</taxon>
        <taxon>Pseudomonadati</taxon>
        <taxon>Pseudomonadota</taxon>
        <taxon>Gammaproteobacteria</taxon>
        <taxon>Nevskiales</taxon>
        <taxon>Nevskiaceae</taxon>
        <taxon>Stagnimonas</taxon>
    </lineage>
</organism>
<dbReference type="Pfam" id="PF00465">
    <property type="entry name" value="Fe-ADH"/>
    <property type="match status" value="1"/>
</dbReference>
<evidence type="ECO:0000313" key="7">
    <source>
        <dbReference type="Proteomes" id="UP000282106"/>
    </source>
</evidence>
<dbReference type="SUPFAM" id="SSF56796">
    <property type="entry name" value="Dehydroquinate synthase-like"/>
    <property type="match status" value="1"/>
</dbReference>
<accession>A0A3N0V1H6</accession>
<dbReference type="FunFam" id="3.40.50.1970:FF:000003">
    <property type="entry name" value="Alcohol dehydrogenase, iron-containing"/>
    <property type="match status" value="1"/>
</dbReference>
<comment type="similarity">
    <text evidence="2">Belongs to the iron-containing alcohol dehydrogenase family.</text>
</comment>
<dbReference type="PANTHER" id="PTHR11496:SF102">
    <property type="entry name" value="ALCOHOL DEHYDROGENASE 4"/>
    <property type="match status" value="1"/>
</dbReference>
<proteinExistence type="inferred from homology"/>
<dbReference type="CDD" id="cd08189">
    <property type="entry name" value="Fe-ADH-like"/>
    <property type="match status" value="1"/>
</dbReference>
<dbReference type="GO" id="GO:0004022">
    <property type="term" value="F:alcohol dehydrogenase (NAD+) activity"/>
    <property type="evidence" value="ECO:0007669"/>
    <property type="project" value="TreeGrafter"/>
</dbReference>
<dbReference type="Pfam" id="PF25137">
    <property type="entry name" value="ADH_Fe_C"/>
    <property type="match status" value="1"/>
</dbReference>
<feature type="domain" description="Alcohol dehydrogenase iron-type/glycerol dehydrogenase GldA" evidence="4">
    <location>
        <begin position="31"/>
        <end position="196"/>
    </location>
</feature>
<evidence type="ECO:0000256" key="1">
    <source>
        <dbReference type="ARBA" id="ARBA00001962"/>
    </source>
</evidence>
<feature type="domain" description="Fe-containing alcohol dehydrogenase-like C-terminal" evidence="5">
    <location>
        <begin position="208"/>
        <end position="399"/>
    </location>
</feature>